<feature type="region of interest" description="Disordered" evidence="7">
    <location>
        <begin position="346"/>
        <end position="401"/>
    </location>
</feature>
<dbReference type="Gene3D" id="1.10.510.10">
    <property type="entry name" value="Transferase(Phosphotransferase) domain 1"/>
    <property type="match status" value="1"/>
</dbReference>
<evidence type="ECO:0000256" key="5">
    <source>
        <dbReference type="ARBA" id="ARBA00022777"/>
    </source>
</evidence>
<keyword evidence="5 9" id="KW-0418">Kinase</keyword>
<evidence type="ECO:0000259" key="8">
    <source>
        <dbReference type="PROSITE" id="PS50011"/>
    </source>
</evidence>
<dbReference type="PANTHER" id="PTHR43289:SF6">
    <property type="entry name" value="SERINE_THREONINE-PROTEIN KINASE NEKL-3"/>
    <property type="match status" value="1"/>
</dbReference>
<reference evidence="9 10" key="1">
    <citation type="journal article" date="2015" name="Stand. Genomic Sci.">
        <title>Genomic Encyclopedia of Bacterial and Archaeal Type Strains, Phase III: the genomes of soil and plant-associated and newly described type strains.</title>
        <authorList>
            <person name="Whitman W.B."/>
            <person name="Woyke T."/>
            <person name="Klenk H.P."/>
            <person name="Zhou Y."/>
            <person name="Lilburn T.G."/>
            <person name="Beck B.J."/>
            <person name="De Vos P."/>
            <person name="Vandamme P."/>
            <person name="Eisen J.A."/>
            <person name="Garrity G."/>
            <person name="Hugenholtz P."/>
            <person name="Kyrpides N.C."/>
        </authorList>
    </citation>
    <scope>NUCLEOTIDE SEQUENCE [LARGE SCALE GENOMIC DNA]</scope>
    <source>
        <strain evidence="9 10">VKM Ac-2538</strain>
    </source>
</reference>
<dbReference type="EC" id="2.7.11.1" evidence="1"/>
<dbReference type="Pfam" id="PF00069">
    <property type="entry name" value="Pkinase"/>
    <property type="match status" value="1"/>
</dbReference>
<keyword evidence="3" id="KW-0808">Transferase</keyword>
<name>A0ABY2BCL2_9ACTN</name>
<dbReference type="EMBL" id="SLWM01000018">
    <property type="protein sequence ID" value="TCO15562.1"/>
    <property type="molecule type" value="Genomic_DNA"/>
</dbReference>
<dbReference type="SMART" id="SM00220">
    <property type="entry name" value="S_TKc"/>
    <property type="match status" value="1"/>
</dbReference>
<gene>
    <name evidence="9" type="ORF">EV644_118106</name>
</gene>
<keyword evidence="4" id="KW-0547">Nucleotide-binding</keyword>
<evidence type="ECO:0000256" key="6">
    <source>
        <dbReference type="ARBA" id="ARBA00022840"/>
    </source>
</evidence>
<keyword evidence="2" id="KW-0723">Serine/threonine-protein kinase</keyword>
<dbReference type="PROSITE" id="PS00108">
    <property type="entry name" value="PROTEIN_KINASE_ST"/>
    <property type="match status" value="1"/>
</dbReference>
<feature type="region of interest" description="Disordered" evidence="7">
    <location>
        <begin position="271"/>
        <end position="292"/>
    </location>
</feature>
<keyword evidence="10" id="KW-1185">Reference proteome</keyword>
<feature type="domain" description="Protein kinase" evidence="8">
    <location>
        <begin position="1"/>
        <end position="249"/>
    </location>
</feature>
<dbReference type="InterPro" id="IPR000719">
    <property type="entry name" value="Prot_kinase_dom"/>
</dbReference>
<evidence type="ECO:0000256" key="2">
    <source>
        <dbReference type="ARBA" id="ARBA00022527"/>
    </source>
</evidence>
<accession>A0ABY2BCL2</accession>
<dbReference type="GO" id="GO:0016301">
    <property type="term" value="F:kinase activity"/>
    <property type="evidence" value="ECO:0007669"/>
    <property type="project" value="UniProtKB-KW"/>
</dbReference>
<evidence type="ECO:0000256" key="4">
    <source>
        <dbReference type="ARBA" id="ARBA00022741"/>
    </source>
</evidence>
<feature type="compositionally biased region" description="Polar residues" evidence="7">
    <location>
        <begin position="390"/>
        <end position="400"/>
    </location>
</feature>
<keyword evidence="6" id="KW-0067">ATP-binding</keyword>
<dbReference type="PROSITE" id="PS50011">
    <property type="entry name" value="PROTEIN_KINASE_DOM"/>
    <property type="match status" value="1"/>
</dbReference>
<proteinExistence type="predicted"/>
<dbReference type="Gene3D" id="3.30.200.20">
    <property type="entry name" value="Phosphorylase Kinase, domain 1"/>
    <property type="match status" value="1"/>
</dbReference>
<evidence type="ECO:0000313" key="9">
    <source>
        <dbReference type="EMBL" id="TCO15562.1"/>
    </source>
</evidence>
<dbReference type="InterPro" id="IPR011009">
    <property type="entry name" value="Kinase-like_dom_sf"/>
</dbReference>
<organism evidence="9 10">
    <name type="scientific">Kribbella orskensis</name>
    <dbReference type="NCBI Taxonomy" id="2512216"/>
    <lineage>
        <taxon>Bacteria</taxon>
        <taxon>Bacillati</taxon>
        <taxon>Actinomycetota</taxon>
        <taxon>Actinomycetes</taxon>
        <taxon>Propionibacteriales</taxon>
        <taxon>Kribbellaceae</taxon>
        <taxon>Kribbella</taxon>
    </lineage>
</organism>
<evidence type="ECO:0000256" key="3">
    <source>
        <dbReference type="ARBA" id="ARBA00022679"/>
    </source>
</evidence>
<sequence length="490" mass="51001">MWRAEDQVLARPVAVKLLRRMEGDPMDAAERFRTEARAAARLTHPNVVGTYDVGTAAGQVFLVMELVNGPDLAQLLRKEGLPSSKLVGDIALQGARALDAAHAAGIVHRDVKPGNLLLAPDGTLKITDFGIAEAAGLEGPGSAVLLGTASYVAPEQVRGQTATPASDWYALGCVLYELLGGRPPFVAADDVESVLRQHLDATPVPIAVRRPDVPGGLAELVMRLLAKDPAARPASVAAVTEFLNSQPTMVAPVDDGTRVLPLLPAAAAGARPGAAESAGGGEPGDGLARLGFEPADDDEYEVAPEPASHRRATRGLPFPKVLLAAGVLLAGVVIAALLRQGVSNDTAEAGPPAATPSATVEPVAKPKPTPSNTPSKKPTPKPTPTKKPSEPQTASPQSLRTLARLVRESAQDGRGSRAVKEAAKDLDQAADALAEGNEQEAVRQFQSARMRLTAAERQHRWQGTPQIAALFASIGRTLPVGDGDSRNSGE</sequence>
<dbReference type="InterPro" id="IPR008271">
    <property type="entry name" value="Ser/Thr_kinase_AS"/>
</dbReference>
<dbReference type="CDD" id="cd14014">
    <property type="entry name" value="STKc_PknB_like"/>
    <property type="match status" value="1"/>
</dbReference>
<dbReference type="Proteomes" id="UP000295818">
    <property type="component" value="Unassembled WGS sequence"/>
</dbReference>
<comment type="caution">
    <text evidence="9">The sequence shown here is derived from an EMBL/GenBank/DDBJ whole genome shotgun (WGS) entry which is preliminary data.</text>
</comment>
<evidence type="ECO:0000313" key="10">
    <source>
        <dbReference type="Proteomes" id="UP000295818"/>
    </source>
</evidence>
<evidence type="ECO:0000256" key="7">
    <source>
        <dbReference type="SAM" id="MobiDB-lite"/>
    </source>
</evidence>
<dbReference type="PANTHER" id="PTHR43289">
    <property type="entry name" value="MITOGEN-ACTIVATED PROTEIN KINASE KINASE KINASE 20-RELATED"/>
    <property type="match status" value="1"/>
</dbReference>
<protein>
    <recommendedName>
        <fullName evidence="1">non-specific serine/threonine protein kinase</fullName>
        <ecNumber evidence="1">2.7.11.1</ecNumber>
    </recommendedName>
</protein>
<evidence type="ECO:0000256" key="1">
    <source>
        <dbReference type="ARBA" id="ARBA00012513"/>
    </source>
</evidence>
<dbReference type="SUPFAM" id="SSF56112">
    <property type="entry name" value="Protein kinase-like (PK-like)"/>
    <property type="match status" value="1"/>
</dbReference>